<dbReference type="EMBL" id="NCKW01015845">
    <property type="protein sequence ID" value="POM61682.1"/>
    <property type="molecule type" value="Genomic_DNA"/>
</dbReference>
<comment type="caution">
    <text evidence="1">The sequence shown here is derived from an EMBL/GenBank/DDBJ whole genome shotgun (WGS) entry which is preliminary data.</text>
</comment>
<keyword evidence="2" id="KW-1185">Reference proteome</keyword>
<protein>
    <submittedName>
        <fullName evidence="1">Uncharacterized protein</fullName>
    </submittedName>
</protein>
<accession>A0A2P4X805</accession>
<dbReference type="AlphaFoldDB" id="A0A2P4X805"/>
<evidence type="ECO:0000313" key="2">
    <source>
        <dbReference type="Proteomes" id="UP000237271"/>
    </source>
</evidence>
<dbReference type="Proteomes" id="UP000237271">
    <property type="component" value="Unassembled WGS sequence"/>
</dbReference>
<organism evidence="1 2">
    <name type="scientific">Phytophthora palmivora</name>
    <dbReference type="NCBI Taxonomy" id="4796"/>
    <lineage>
        <taxon>Eukaryota</taxon>
        <taxon>Sar</taxon>
        <taxon>Stramenopiles</taxon>
        <taxon>Oomycota</taxon>
        <taxon>Peronosporomycetes</taxon>
        <taxon>Peronosporales</taxon>
        <taxon>Peronosporaceae</taxon>
        <taxon>Phytophthora</taxon>
    </lineage>
</organism>
<gene>
    <name evidence="1" type="ORF">PHPALM_29269</name>
</gene>
<evidence type="ECO:0000313" key="1">
    <source>
        <dbReference type="EMBL" id="POM61682.1"/>
    </source>
</evidence>
<sequence>MGWALGSAGLMGQRGITPVRGRIDLGSQDLAATLSQIACTPAILGSWRDSLAKDQFSDQCVTSAHRGIRMDL</sequence>
<name>A0A2P4X805_9STRA</name>
<reference evidence="1 2" key="1">
    <citation type="journal article" date="2017" name="Genome Biol. Evol.">
        <title>Phytophthora megakarya and P. palmivora, closely related causal agents of cacao black pod rot, underwent increases in genome sizes and gene numbers by different mechanisms.</title>
        <authorList>
            <person name="Ali S.S."/>
            <person name="Shao J."/>
            <person name="Lary D.J."/>
            <person name="Kronmiller B."/>
            <person name="Shen D."/>
            <person name="Strem M.D."/>
            <person name="Amoako-Attah I."/>
            <person name="Akrofi A.Y."/>
            <person name="Begoude B.A."/>
            <person name="Ten Hoopen G.M."/>
            <person name="Coulibaly K."/>
            <person name="Kebe B.I."/>
            <person name="Melnick R.L."/>
            <person name="Guiltinan M.J."/>
            <person name="Tyler B.M."/>
            <person name="Meinhardt L.W."/>
            <person name="Bailey B.A."/>
        </authorList>
    </citation>
    <scope>NUCLEOTIDE SEQUENCE [LARGE SCALE GENOMIC DNA]</scope>
    <source>
        <strain evidence="2">sbr112.9</strain>
    </source>
</reference>
<proteinExistence type="predicted"/>